<evidence type="ECO:0000313" key="2">
    <source>
        <dbReference type="EMBL" id="MCQ8279386.1"/>
    </source>
</evidence>
<gene>
    <name evidence="2" type="ORF">NFI95_13150</name>
</gene>
<evidence type="ECO:0000256" key="1">
    <source>
        <dbReference type="SAM" id="MobiDB-lite"/>
    </source>
</evidence>
<feature type="compositionally biased region" description="Polar residues" evidence="1">
    <location>
        <begin position="1"/>
        <end position="31"/>
    </location>
</feature>
<evidence type="ECO:0000313" key="3">
    <source>
        <dbReference type="Proteomes" id="UP001524587"/>
    </source>
</evidence>
<feature type="region of interest" description="Disordered" evidence="1">
    <location>
        <begin position="180"/>
        <end position="205"/>
    </location>
</feature>
<dbReference type="RefSeq" id="WP_422864874.1">
    <property type="nucleotide sequence ID" value="NZ_JAMSKV010000012.1"/>
</dbReference>
<name>A0ABT1W922_9PROT</name>
<protein>
    <submittedName>
        <fullName evidence="2">DUF177 domain-containing protein</fullName>
    </submittedName>
</protein>
<dbReference type="Pfam" id="PF02620">
    <property type="entry name" value="YceD"/>
    <property type="match status" value="1"/>
</dbReference>
<dbReference type="Proteomes" id="UP001524587">
    <property type="component" value="Unassembled WGS sequence"/>
</dbReference>
<dbReference type="EMBL" id="JAMSKV010000012">
    <property type="protein sequence ID" value="MCQ8279386.1"/>
    <property type="molecule type" value="Genomic_DNA"/>
</dbReference>
<proteinExistence type="predicted"/>
<accession>A0ABT1W922</accession>
<comment type="caution">
    <text evidence="2">The sequence shown here is derived from an EMBL/GenBank/DDBJ whole genome shotgun (WGS) entry which is preliminary data.</text>
</comment>
<feature type="region of interest" description="Disordered" evidence="1">
    <location>
        <begin position="1"/>
        <end position="43"/>
    </location>
</feature>
<organism evidence="2 3">
    <name type="scientific">Endosaccharibacter trunci</name>
    <dbReference type="NCBI Taxonomy" id="2812733"/>
    <lineage>
        <taxon>Bacteria</taxon>
        <taxon>Pseudomonadati</taxon>
        <taxon>Pseudomonadota</taxon>
        <taxon>Alphaproteobacteria</taxon>
        <taxon>Acetobacterales</taxon>
        <taxon>Acetobacteraceae</taxon>
        <taxon>Endosaccharibacter</taxon>
    </lineage>
</organism>
<sequence>MSSASSSAPEPGRSGSNRPELSRRVQINSLGRQDGTGRRASSEQDIVVEADAAECLALAKRLGVPAVHALRCRFRLGGVDGQGRVSADGLLTATLTRICVASLEEFDSELVEAFRVRFVPADAEQGDGDSLDPDADDDIPYEGTQIDLGEAAVEQAALAMEPYPRKPGVELAGVTAVDAAPASEGAGEAEERPNPFAVLARRTPS</sequence>
<dbReference type="InterPro" id="IPR003772">
    <property type="entry name" value="YceD"/>
</dbReference>
<keyword evidence="3" id="KW-1185">Reference proteome</keyword>
<reference evidence="2 3" key="1">
    <citation type="submission" date="2022-06" db="EMBL/GenBank/DDBJ databases">
        <title>Endosaccharibacter gen. nov., sp. nov., endophytic bacteria isolated from sugarcane.</title>
        <authorList>
            <person name="Pitiwittayakul N."/>
            <person name="Yukphan P."/>
            <person name="Charoenyingcharoen P."/>
            <person name="Tanasupawat S."/>
        </authorList>
    </citation>
    <scope>NUCLEOTIDE SEQUENCE [LARGE SCALE GENOMIC DNA]</scope>
    <source>
        <strain evidence="2 3">KSS8</strain>
    </source>
</reference>